<dbReference type="Proteomes" id="UP000216998">
    <property type="component" value="Unassembled WGS sequence"/>
</dbReference>
<sequence length="271" mass="29447">MVRLRRGYADGPFGQIHFWDGAVGKPLVLVHQAIMSANEYDHVFQPFLTRGIRPIALDLPGFGLSDPPATPPSIADYAAAIPALLNALGIERAAIGGHHTGALVANEAANLYPDRISACILGGPLLIPDNVRQALIDDIVTREKAFRAKPDAAHMVEVAKLRERYAAGTVSLDRITEYVVQAMQAYAMGAYWYGHAAAFAYRQEAPLIALRQPTLILTNTGDMIYQAALEAHRLRPDFAFHAIEGGGIDILDQHPVEWANAAADFLQGVDY</sequence>
<dbReference type="PANTHER" id="PTHR43798">
    <property type="entry name" value="MONOACYLGLYCEROL LIPASE"/>
    <property type="match status" value="1"/>
</dbReference>
<name>A0A255Z781_9PROT</name>
<dbReference type="RefSeq" id="WP_094453041.1">
    <property type="nucleotide sequence ID" value="NZ_NOXU01000015.1"/>
</dbReference>
<dbReference type="GO" id="GO:0016020">
    <property type="term" value="C:membrane"/>
    <property type="evidence" value="ECO:0007669"/>
    <property type="project" value="TreeGrafter"/>
</dbReference>
<dbReference type="SUPFAM" id="SSF53474">
    <property type="entry name" value="alpha/beta-Hydrolases"/>
    <property type="match status" value="1"/>
</dbReference>
<organism evidence="2 3">
    <name type="scientific">Niveispirillum lacus</name>
    <dbReference type="NCBI Taxonomy" id="1981099"/>
    <lineage>
        <taxon>Bacteria</taxon>
        <taxon>Pseudomonadati</taxon>
        <taxon>Pseudomonadota</taxon>
        <taxon>Alphaproteobacteria</taxon>
        <taxon>Rhodospirillales</taxon>
        <taxon>Azospirillaceae</taxon>
        <taxon>Niveispirillum</taxon>
    </lineage>
</organism>
<evidence type="ECO:0000313" key="2">
    <source>
        <dbReference type="EMBL" id="OYQ37407.1"/>
    </source>
</evidence>
<reference evidence="2 3" key="1">
    <citation type="submission" date="2017-07" db="EMBL/GenBank/DDBJ databases">
        <title>Niveispirillum cyanobacteriorum sp. nov., isolated from cyanobacterial aggregates in a eutrophic lake.</title>
        <authorList>
            <person name="Cai H."/>
        </authorList>
    </citation>
    <scope>NUCLEOTIDE SEQUENCE [LARGE SCALE GENOMIC DNA]</scope>
    <source>
        <strain evidence="3">TH1-14</strain>
    </source>
</reference>
<dbReference type="PRINTS" id="PR00111">
    <property type="entry name" value="ABHYDROLASE"/>
</dbReference>
<dbReference type="AlphaFoldDB" id="A0A255Z781"/>
<protein>
    <submittedName>
        <fullName evidence="2">Alpha/beta hydrolase</fullName>
    </submittedName>
</protein>
<dbReference type="InterPro" id="IPR029058">
    <property type="entry name" value="AB_hydrolase_fold"/>
</dbReference>
<keyword evidence="3" id="KW-1185">Reference proteome</keyword>
<evidence type="ECO:0000313" key="3">
    <source>
        <dbReference type="Proteomes" id="UP000216998"/>
    </source>
</evidence>
<dbReference type="EMBL" id="NOXU01000015">
    <property type="protein sequence ID" value="OYQ37407.1"/>
    <property type="molecule type" value="Genomic_DNA"/>
</dbReference>
<dbReference type="InterPro" id="IPR050266">
    <property type="entry name" value="AB_hydrolase_sf"/>
</dbReference>
<keyword evidence="2" id="KW-0378">Hydrolase</keyword>
<evidence type="ECO:0000259" key="1">
    <source>
        <dbReference type="Pfam" id="PF00561"/>
    </source>
</evidence>
<dbReference type="InterPro" id="IPR000073">
    <property type="entry name" value="AB_hydrolase_1"/>
</dbReference>
<dbReference type="OrthoDB" id="9804723at2"/>
<dbReference type="Pfam" id="PF00561">
    <property type="entry name" value="Abhydrolase_1"/>
    <property type="match status" value="1"/>
</dbReference>
<dbReference type="GO" id="GO:0016787">
    <property type="term" value="F:hydrolase activity"/>
    <property type="evidence" value="ECO:0007669"/>
    <property type="project" value="UniProtKB-KW"/>
</dbReference>
<gene>
    <name evidence="2" type="ORF">CHU95_01565</name>
</gene>
<dbReference type="PANTHER" id="PTHR43798:SF33">
    <property type="entry name" value="HYDROLASE, PUTATIVE (AFU_ORTHOLOGUE AFUA_2G14860)-RELATED"/>
    <property type="match status" value="1"/>
</dbReference>
<proteinExistence type="predicted"/>
<feature type="domain" description="AB hydrolase-1" evidence="1">
    <location>
        <begin position="25"/>
        <end position="246"/>
    </location>
</feature>
<accession>A0A255Z781</accession>
<comment type="caution">
    <text evidence="2">The sequence shown here is derived from an EMBL/GenBank/DDBJ whole genome shotgun (WGS) entry which is preliminary data.</text>
</comment>
<dbReference type="Gene3D" id="3.40.50.1820">
    <property type="entry name" value="alpha/beta hydrolase"/>
    <property type="match status" value="1"/>
</dbReference>